<dbReference type="OrthoDB" id="5489603at2"/>
<dbReference type="Proteomes" id="UP000281128">
    <property type="component" value="Unassembled WGS sequence"/>
</dbReference>
<evidence type="ECO:0000313" key="4">
    <source>
        <dbReference type="EMBL" id="RKF13870.1"/>
    </source>
</evidence>
<dbReference type="InterPro" id="IPR050570">
    <property type="entry name" value="Cell_wall_metabolism_enzyme"/>
</dbReference>
<dbReference type="InterPro" id="IPR016047">
    <property type="entry name" value="M23ase_b-sheet_dom"/>
</dbReference>
<comment type="caution">
    <text evidence="4">The sequence shown here is derived from an EMBL/GenBank/DDBJ whole genome shotgun (WGS) entry which is preliminary data.</text>
</comment>
<feature type="chain" id="PRO_5017464227" evidence="2">
    <location>
        <begin position="26"/>
        <end position="330"/>
    </location>
</feature>
<accession>A0A3A8ATD8</accession>
<evidence type="ECO:0000256" key="2">
    <source>
        <dbReference type="SAM" id="SignalP"/>
    </source>
</evidence>
<reference evidence="4 5" key="1">
    <citation type="submission" date="2018-09" db="EMBL/GenBank/DDBJ databases">
        <title>Roseovarius spongiae sp. nov., isolated from a marine sponge.</title>
        <authorList>
            <person name="Zhuang L."/>
            <person name="Luo L."/>
        </authorList>
    </citation>
    <scope>NUCLEOTIDE SEQUENCE [LARGE SCALE GENOMIC DNA]</scope>
    <source>
        <strain evidence="4 5">HN-E21</strain>
    </source>
</reference>
<evidence type="ECO:0000313" key="5">
    <source>
        <dbReference type="Proteomes" id="UP000281128"/>
    </source>
</evidence>
<dbReference type="Gene3D" id="2.70.70.10">
    <property type="entry name" value="Glucose Permease (Domain IIA)"/>
    <property type="match status" value="1"/>
</dbReference>
<dbReference type="SUPFAM" id="SSF51261">
    <property type="entry name" value="Duplicated hybrid motif"/>
    <property type="match status" value="1"/>
</dbReference>
<dbReference type="RefSeq" id="WP_121167155.1">
    <property type="nucleotide sequence ID" value="NZ_RAPE01000003.1"/>
</dbReference>
<feature type="domain" description="M23ase beta-sheet core" evidence="3">
    <location>
        <begin position="69"/>
        <end position="187"/>
    </location>
</feature>
<feature type="signal peptide" evidence="2">
    <location>
        <begin position="1"/>
        <end position="25"/>
    </location>
</feature>
<dbReference type="Pfam" id="PF01551">
    <property type="entry name" value="Peptidase_M23"/>
    <property type="match status" value="1"/>
</dbReference>
<dbReference type="GO" id="GO:0004222">
    <property type="term" value="F:metalloendopeptidase activity"/>
    <property type="evidence" value="ECO:0007669"/>
    <property type="project" value="TreeGrafter"/>
</dbReference>
<name>A0A3A8ATD8_9RHOB</name>
<keyword evidence="5" id="KW-1185">Reference proteome</keyword>
<organism evidence="4 5">
    <name type="scientific">Roseovarius spongiae</name>
    <dbReference type="NCBI Taxonomy" id="2320272"/>
    <lineage>
        <taxon>Bacteria</taxon>
        <taxon>Pseudomonadati</taxon>
        <taxon>Pseudomonadota</taxon>
        <taxon>Alphaproteobacteria</taxon>
        <taxon>Rhodobacterales</taxon>
        <taxon>Roseobacteraceae</taxon>
        <taxon>Roseovarius</taxon>
    </lineage>
</organism>
<sequence>MRAARWAASCAALLAATTLAGRAPAQDRLILGLPVDCILGETCHIQQYTDRDPGPGVRDFMCNGLTYDGHKGTDFALPSRAAMRAGVAVLAAAPGRVRGVRNAMEDRAYTPDMAAALGGRNCGNGVVIDHGGGWETQYCHMRKGSVTVRPGDRVKRGDRLGLVGLSGRTQFPHAHLSVRHAGRVVDPFAPDGPVACDGAQPSDTLWQDTPAYAPGGIIAAGIATTVPSFEEIKDGVAHAATLDSDAPALVGWGYAFGGRAGDVVRLSLMGARGEIVTHDATLDKAQAQFFRAAGRRARGRGWGPGRIVLRVTLIRDGEEIDSAEASARIE</sequence>
<gene>
    <name evidence="4" type="ORF">D6850_11780</name>
</gene>
<dbReference type="PANTHER" id="PTHR21666:SF289">
    <property type="entry name" value="L-ALA--D-GLU ENDOPEPTIDASE"/>
    <property type="match status" value="1"/>
</dbReference>
<dbReference type="InterPro" id="IPR011055">
    <property type="entry name" value="Dup_hybrid_motif"/>
</dbReference>
<dbReference type="AlphaFoldDB" id="A0A3A8ATD8"/>
<keyword evidence="1 2" id="KW-0732">Signal</keyword>
<dbReference type="EMBL" id="RAPE01000003">
    <property type="protein sequence ID" value="RKF13870.1"/>
    <property type="molecule type" value="Genomic_DNA"/>
</dbReference>
<evidence type="ECO:0000259" key="3">
    <source>
        <dbReference type="Pfam" id="PF01551"/>
    </source>
</evidence>
<protein>
    <submittedName>
        <fullName evidence="4">M23 family metallopeptidase</fullName>
    </submittedName>
</protein>
<dbReference type="CDD" id="cd12797">
    <property type="entry name" value="M23_peptidase"/>
    <property type="match status" value="1"/>
</dbReference>
<dbReference type="PANTHER" id="PTHR21666">
    <property type="entry name" value="PEPTIDASE-RELATED"/>
    <property type="match status" value="1"/>
</dbReference>
<evidence type="ECO:0000256" key="1">
    <source>
        <dbReference type="ARBA" id="ARBA00022729"/>
    </source>
</evidence>
<proteinExistence type="predicted"/>